<protein>
    <submittedName>
        <fullName evidence="1">Uncharacterized protein</fullName>
    </submittedName>
</protein>
<evidence type="ECO:0000313" key="1">
    <source>
        <dbReference type="EMBL" id="ARW63212.1"/>
    </source>
</evidence>
<geneLocation type="chloroplast" evidence="1"/>
<dbReference type="GeneID" id="33356545"/>
<proteinExistence type="predicted"/>
<reference evidence="1" key="1">
    <citation type="journal article" date="2017" name="J. Phycol.">
        <title>Analysis of chloroplast genomes and a supermatrix inform reclassification of the Rhodomelaceae (Rhodophyta).</title>
        <authorList>
            <person name="Diaz-Tapia P."/>
            <person name="Maggs C.A."/>
            <person name="West J.A."/>
            <person name="Verbruggen H."/>
        </authorList>
    </citation>
    <scope>NUCLEOTIDE SEQUENCE</scope>
    <source>
        <strain evidence="1">PD546</strain>
    </source>
</reference>
<sequence length="154" mass="18512">MTKEIVLKKLDLFIISLETIIIYHKDKTSTDQFYKLQSKLRTQQYDEKQNFIFILGYINSTKKIISHQYINIIAIKIIQSYTKKENSKEITQYLSKFSYIYFRNKKYYGNYKSLQLNETKKIPIKENAIINLYLISKLNNIKGIYNLIKYLKSH</sequence>
<keyword evidence="1" id="KW-0150">Chloroplast</keyword>
<dbReference type="AlphaFoldDB" id="A0A1Z1MBG2"/>
<keyword evidence="1" id="KW-0934">Plastid</keyword>
<dbReference type="RefSeq" id="YP_009394650.1">
    <property type="nucleotide sequence ID" value="NC_035273.1"/>
</dbReference>
<accession>A0A1Z1MBG2</accession>
<gene>
    <name evidence="1" type="primary">ConsOrf3</name>
</gene>
<dbReference type="EMBL" id="MF101426">
    <property type="protein sequence ID" value="ARW63212.1"/>
    <property type="molecule type" value="Genomic_DNA"/>
</dbReference>
<organism evidence="1">
    <name type="scientific">Vertebrata thuyoides</name>
    <dbReference type="NCBI Taxonomy" id="2006970"/>
    <lineage>
        <taxon>Eukaryota</taxon>
        <taxon>Rhodophyta</taxon>
        <taxon>Florideophyceae</taxon>
        <taxon>Rhodymeniophycidae</taxon>
        <taxon>Ceramiales</taxon>
        <taxon>Rhodomelaceae</taxon>
        <taxon>Polysiphonioideae</taxon>
        <taxon>Vertebrata</taxon>
    </lineage>
</organism>
<name>A0A1Z1MBG2_9FLOR</name>